<keyword evidence="7" id="KW-1185">Reference proteome</keyword>
<dbReference type="FunFam" id="2.60.120.330:FF:000040">
    <property type="entry name" value="Chromosome 21, whole genome shotgun sequence"/>
    <property type="match status" value="1"/>
</dbReference>
<dbReference type="AlphaFoldDB" id="A0A2W1HIN2"/>
<dbReference type="Pfam" id="PF03171">
    <property type="entry name" value="2OG-FeII_Oxy"/>
    <property type="match status" value="1"/>
</dbReference>
<proteinExistence type="inferred from homology"/>
<feature type="domain" description="Isopenicillin N synthase-like Fe(2+) 2OG dioxygenase" evidence="2">
    <location>
        <begin position="236"/>
        <end position="315"/>
    </location>
</feature>
<dbReference type="Proteomes" id="UP000249757">
    <property type="component" value="Unassembled WGS sequence"/>
</dbReference>
<evidence type="ECO:0000313" key="5">
    <source>
        <dbReference type="EMBL" id="KAI1507713.1"/>
    </source>
</evidence>
<comment type="caution">
    <text evidence="4">The sequence shown here is derived from an EMBL/GenBank/DDBJ whole genome shotgun (WGS) entry which is preliminary data.</text>
</comment>
<dbReference type="InterPro" id="IPR044861">
    <property type="entry name" value="IPNS-like_FE2OG_OXY"/>
</dbReference>
<dbReference type="Gene3D" id="2.60.120.330">
    <property type="entry name" value="B-lactam Antibiotic, Isopenicillin N Synthase, Chain"/>
    <property type="match status" value="1"/>
</dbReference>
<dbReference type="SUPFAM" id="SSF51197">
    <property type="entry name" value="Clavaminate synthase-like"/>
    <property type="match status" value="1"/>
</dbReference>
<evidence type="ECO:0000313" key="6">
    <source>
        <dbReference type="Proteomes" id="UP000245464"/>
    </source>
</evidence>
<protein>
    <submittedName>
        <fullName evidence="4">DIOX-N multi-domain protein</fullName>
    </submittedName>
    <submittedName>
        <fullName evidence="5">Non-hem dioxygenase in morphine synthesis N-terminal</fullName>
    </submittedName>
</protein>
<dbReference type="PANTHER" id="PTHR47990">
    <property type="entry name" value="2-OXOGLUTARATE (2OG) AND FE(II)-DEPENDENT OXYGENASE SUPERFAMILY PROTEIN-RELATED"/>
    <property type="match status" value="1"/>
</dbReference>
<comment type="similarity">
    <text evidence="1">Belongs to the iron/ascorbate-dependent oxidoreductase family.</text>
</comment>
<dbReference type="Pfam" id="PF14226">
    <property type="entry name" value="DIOX_N"/>
    <property type="match status" value="1"/>
</dbReference>
<evidence type="ECO:0000313" key="4">
    <source>
        <dbReference type="EMBL" id="KAF7579436.1"/>
    </source>
</evidence>
<dbReference type="EMBL" id="NQIK02000001">
    <property type="protein sequence ID" value="KAF7579436.1"/>
    <property type="molecule type" value="Genomic_DNA"/>
</dbReference>
<feature type="domain" description="Non-haem dioxygenase N-terminal" evidence="3">
    <location>
        <begin position="52"/>
        <end position="150"/>
    </location>
</feature>
<sequence length="390" mass="45055">MSSTTIEEATAKLSVKDDVKEHLSQYDFSKLEPYSHPPETKEDLPWSELVTLDLEDYDRPGGKERLAKQLEHAVHHVGFFYVKNYGLTQEQVDRQFTLAKHFFQLPTSEKEKYECNYAEADYNGWRRPGRSLRANVKDNIEIYNIPKFTPDFAGKYTQPPLLQAHISEIESFQRVLHSNIVIPLLRLFAIVLQLPDEEYLVKQHTYDKKSEDHFRYMIYHARTEEEWAASKYGATDGHTDLGTVTLLFRQPVAGLQILGEDGNWTWVRAQPGTITVNLADTISHLTGGWLKSSVHRVVAPPRDQREYERTGLLYFARPHNDTKLLPITQSAVLERAGVRPRFEKVVTMEEWVRAKQTLQLNPEIAAKRWGERGDGKVEVLAGFLDQKYKE</sequence>
<organism evidence="4 6">
    <name type="scientific">Pyrenophora tritici-repentis</name>
    <dbReference type="NCBI Taxonomy" id="45151"/>
    <lineage>
        <taxon>Eukaryota</taxon>
        <taxon>Fungi</taxon>
        <taxon>Dikarya</taxon>
        <taxon>Ascomycota</taxon>
        <taxon>Pezizomycotina</taxon>
        <taxon>Dothideomycetes</taxon>
        <taxon>Pleosporomycetidae</taxon>
        <taxon>Pleosporales</taxon>
        <taxon>Pleosporineae</taxon>
        <taxon>Pleosporaceae</taxon>
        <taxon>Pyrenophora</taxon>
    </lineage>
</organism>
<keyword evidence="5" id="KW-0560">Oxidoreductase</keyword>
<accession>A0A2W1HIN2</accession>
<dbReference type="InterPro" id="IPR050231">
    <property type="entry name" value="Iron_ascorbate_oxido_reductase"/>
</dbReference>
<evidence type="ECO:0000256" key="1">
    <source>
        <dbReference type="ARBA" id="ARBA00008056"/>
    </source>
</evidence>
<dbReference type="InterPro" id="IPR026992">
    <property type="entry name" value="DIOX_N"/>
</dbReference>
<evidence type="ECO:0000259" key="2">
    <source>
        <dbReference type="Pfam" id="PF03171"/>
    </source>
</evidence>
<dbReference type="GO" id="GO:0051213">
    <property type="term" value="F:dioxygenase activity"/>
    <property type="evidence" value="ECO:0007669"/>
    <property type="project" value="UniProtKB-KW"/>
</dbReference>
<gene>
    <name evidence="5" type="ORF">Ptr86124_013341</name>
    <name evidence="4" type="ORF">PtrM4_036760</name>
</gene>
<dbReference type="EMBL" id="NRDI02000034">
    <property type="protein sequence ID" value="KAI1507713.1"/>
    <property type="molecule type" value="Genomic_DNA"/>
</dbReference>
<evidence type="ECO:0000313" key="7">
    <source>
        <dbReference type="Proteomes" id="UP000249757"/>
    </source>
</evidence>
<evidence type="ECO:0000259" key="3">
    <source>
        <dbReference type="Pfam" id="PF14226"/>
    </source>
</evidence>
<dbReference type="Proteomes" id="UP000245464">
    <property type="component" value="Chromosome 1"/>
</dbReference>
<dbReference type="InterPro" id="IPR027443">
    <property type="entry name" value="IPNS-like_sf"/>
</dbReference>
<reference evidence="4 6" key="1">
    <citation type="journal article" date="2018" name="BMC Genomics">
        <title>Comparative genomics of the wheat fungal pathogen Pyrenophora tritici-repentis reveals chromosomal variations and genome plasticity.</title>
        <authorList>
            <person name="Moolhuijzen P."/>
            <person name="See P.T."/>
            <person name="Hane J.K."/>
            <person name="Shi G."/>
            <person name="Liu Z."/>
            <person name="Oliver R.P."/>
            <person name="Moffat C.S."/>
        </authorList>
    </citation>
    <scope>NUCLEOTIDE SEQUENCE [LARGE SCALE GENOMIC DNA]</scope>
    <source>
        <strain evidence="4">M4</strain>
    </source>
</reference>
<reference evidence="5" key="2">
    <citation type="submission" date="2021-05" db="EMBL/GenBank/DDBJ databases">
        <authorList>
            <person name="Moolhuijzen P.M."/>
            <person name="Moffat C.S."/>
        </authorList>
    </citation>
    <scope>NUCLEOTIDE SEQUENCE</scope>
    <source>
        <strain evidence="5">86-124</strain>
    </source>
</reference>
<name>A0A2W1HIN2_9PLEO</name>
<reference evidence="5" key="3">
    <citation type="journal article" date="2022" name="bioRxiv">
        <title>A global pangenome for the wheat fungal pathogen Pyrenophora tritici-repentis and prediction of effector protein structural homology.</title>
        <authorList>
            <person name="Moolhuijzen P."/>
            <person name="See P.T."/>
            <person name="Shi G."/>
            <person name="Powell H.R."/>
            <person name="Cockram J."/>
            <person name="Jorgensen L.N."/>
            <person name="Benslimane H."/>
            <person name="Strelkov S.E."/>
            <person name="Turner J."/>
            <person name="Liu Z."/>
            <person name="Moffat C.S."/>
        </authorList>
    </citation>
    <scope>NUCLEOTIDE SEQUENCE</scope>
    <source>
        <strain evidence="5">86-124</strain>
    </source>
</reference>
<dbReference type="PRINTS" id="PR00682">
    <property type="entry name" value="IPNSYNTHASE"/>
</dbReference>
<reference evidence="7" key="4">
    <citation type="journal article" date="2022" name="Microb. Genom.">
        <title>A global pangenome for the wheat fungal pathogen Pyrenophora tritici-repentis and prediction of effector protein structural homology.</title>
        <authorList>
            <person name="Moolhuijzen P.M."/>
            <person name="See P.T."/>
            <person name="Shi G."/>
            <person name="Powell H.R."/>
            <person name="Cockram J."/>
            <person name="Jorgensen L.N."/>
            <person name="Benslimane H."/>
            <person name="Strelkov S.E."/>
            <person name="Turner J."/>
            <person name="Liu Z."/>
            <person name="Moffat C.S."/>
        </authorList>
    </citation>
    <scope>NUCLEOTIDE SEQUENCE [LARGE SCALE GENOMIC DNA]</scope>
</reference>
<keyword evidence="5" id="KW-0223">Dioxygenase</keyword>